<dbReference type="GO" id="GO:0005743">
    <property type="term" value="C:mitochondrial inner membrane"/>
    <property type="evidence" value="ECO:0007669"/>
    <property type="project" value="TreeGrafter"/>
</dbReference>
<dbReference type="PANTHER" id="PTHR28106:SF1">
    <property type="entry name" value="MITOCHONDRIAL ATPASE COMPLEX SUBUNIT ATP10"/>
    <property type="match status" value="1"/>
</dbReference>
<dbReference type="PANTHER" id="PTHR28106">
    <property type="entry name" value="MITOCHONDRIAL ATPASE COMPLEX SUBUNIT ATP10"/>
    <property type="match status" value="1"/>
</dbReference>
<dbReference type="OMA" id="YFPNFHG"/>
<accession>A0A2H3J036</accession>
<dbReference type="Pfam" id="PF05176">
    <property type="entry name" value="ATP-synt_10"/>
    <property type="match status" value="1"/>
</dbReference>
<dbReference type="AlphaFoldDB" id="A0A2H3J036"/>
<sequence length="254" mass="29025">MLCLHVPHRDAPLQILQRPLGVRERPTSEPKTWEQTKEELLNQEKRLEKRKALLKEATRGYFTDLNATRRHGGKTWIAPRVLIREDKALYLPDISGTSLDPEVKGSVHTTSLCTGRVSLVSILSSRISELQSANFTSSTYAEFSAHPRFQHVHINLQENLLKSLLVSLFASGIRRSVPHELWKTYFISRQNMDYVRDAMGLDNRHVGYVYLVDERCRIRWAGCADPMPEEAEALRVCTGVLLSRYDEAGVVKRS</sequence>
<dbReference type="EMBL" id="KB467843">
    <property type="protein sequence ID" value="PCH35341.1"/>
    <property type="molecule type" value="Genomic_DNA"/>
</dbReference>
<dbReference type="STRING" id="742152.A0A2H3J036"/>
<proteinExistence type="predicted"/>
<organism evidence="1 2">
    <name type="scientific">Wolfiporia cocos (strain MD-104)</name>
    <name type="common">Brown rot fungus</name>
    <dbReference type="NCBI Taxonomy" id="742152"/>
    <lineage>
        <taxon>Eukaryota</taxon>
        <taxon>Fungi</taxon>
        <taxon>Dikarya</taxon>
        <taxon>Basidiomycota</taxon>
        <taxon>Agaricomycotina</taxon>
        <taxon>Agaricomycetes</taxon>
        <taxon>Polyporales</taxon>
        <taxon>Phaeolaceae</taxon>
        <taxon>Wolfiporia</taxon>
    </lineage>
</organism>
<evidence type="ECO:0000313" key="1">
    <source>
        <dbReference type="EMBL" id="PCH35341.1"/>
    </source>
</evidence>
<gene>
    <name evidence="1" type="ORF">WOLCODRAFT_133830</name>
</gene>
<dbReference type="OrthoDB" id="17089at2759"/>
<name>A0A2H3J036_WOLCO</name>
<reference evidence="1" key="1">
    <citation type="journal article" date="2012" name="Science">
        <title>The Paleozoic origin of enzymatic lignin decomposition reconstructed from 31 fungal genomes.</title>
        <authorList>
            <person name="Floudas D."/>
            <person name="Binder M."/>
            <person name="Riley R."/>
            <person name="Barry K."/>
            <person name="Blanchette R.A."/>
            <person name="Henrissat B."/>
            <person name="Martinez A.T."/>
            <person name="Otillar R."/>
            <person name="Spatafora J.W."/>
            <person name="Yadav J.S."/>
            <person name="Aerts A."/>
            <person name="Benoit I."/>
            <person name="Boyd A."/>
            <person name="Carlson A."/>
            <person name="Copeland A."/>
            <person name="Coutinho P.M."/>
            <person name="de Vries R.P."/>
            <person name="Ferreira P."/>
            <person name="Findley K."/>
            <person name="Foster B."/>
            <person name="Gaskell J."/>
            <person name="Glotzer D."/>
            <person name="Gorecki P."/>
            <person name="Heitman J."/>
            <person name="Hesse C."/>
            <person name="Hori C."/>
            <person name="Igarashi K."/>
            <person name="Jurgens J.A."/>
            <person name="Kallen N."/>
            <person name="Kersten P."/>
            <person name="Kohler A."/>
            <person name="Kuees U."/>
            <person name="Kumar T.K.A."/>
            <person name="Kuo A."/>
            <person name="LaButti K."/>
            <person name="Larrondo L.F."/>
            <person name="Lindquist E."/>
            <person name="Ling A."/>
            <person name="Lombard V."/>
            <person name="Lucas S."/>
            <person name="Lundell T."/>
            <person name="Martin R."/>
            <person name="McLaughlin D.J."/>
            <person name="Morgenstern I."/>
            <person name="Morin E."/>
            <person name="Murat C."/>
            <person name="Nagy L.G."/>
            <person name="Nolan M."/>
            <person name="Ohm R.A."/>
            <person name="Patyshakuliyeva A."/>
            <person name="Rokas A."/>
            <person name="Ruiz-Duenas F.J."/>
            <person name="Sabat G."/>
            <person name="Salamov A."/>
            <person name="Samejima M."/>
            <person name="Schmutz J."/>
            <person name="Slot J.C."/>
            <person name="St John F."/>
            <person name="Stenlid J."/>
            <person name="Sun H."/>
            <person name="Sun S."/>
            <person name="Syed K."/>
            <person name="Tsang A."/>
            <person name="Wiebenga A."/>
            <person name="Young D."/>
            <person name="Pisabarro A."/>
            <person name="Eastwood D.C."/>
            <person name="Martin F."/>
            <person name="Cullen D."/>
            <person name="Grigoriev I.V."/>
            <person name="Hibbett D.S."/>
        </authorList>
    </citation>
    <scope>NUCLEOTIDE SEQUENCE [LARGE SCALE GENOMIC DNA]</scope>
    <source>
        <strain evidence="1">MD-104</strain>
    </source>
</reference>
<evidence type="ECO:0008006" key="3">
    <source>
        <dbReference type="Google" id="ProtNLM"/>
    </source>
</evidence>
<protein>
    <recommendedName>
        <fullName evidence="3">F1F0 ATP synthase assembly protein Atp10</fullName>
    </recommendedName>
</protein>
<dbReference type="InterPro" id="IPR007849">
    <property type="entry name" value="ATP10"/>
</dbReference>
<dbReference type="Proteomes" id="UP000218811">
    <property type="component" value="Unassembled WGS sequence"/>
</dbReference>
<evidence type="ECO:0000313" key="2">
    <source>
        <dbReference type="Proteomes" id="UP000218811"/>
    </source>
</evidence>
<keyword evidence="2" id="KW-1185">Reference proteome</keyword>
<dbReference type="GO" id="GO:0033615">
    <property type="term" value="P:mitochondrial proton-transporting ATP synthase complex assembly"/>
    <property type="evidence" value="ECO:0007669"/>
    <property type="project" value="TreeGrafter"/>
</dbReference>